<organism evidence="1 2">
    <name type="scientific">Chaetoceros tenuissimus</name>
    <dbReference type="NCBI Taxonomy" id="426638"/>
    <lineage>
        <taxon>Eukaryota</taxon>
        <taxon>Sar</taxon>
        <taxon>Stramenopiles</taxon>
        <taxon>Ochrophyta</taxon>
        <taxon>Bacillariophyta</taxon>
        <taxon>Coscinodiscophyceae</taxon>
        <taxon>Chaetocerotophycidae</taxon>
        <taxon>Chaetocerotales</taxon>
        <taxon>Chaetocerotaceae</taxon>
        <taxon>Chaetoceros</taxon>
    </lineage>
</organism>
<gene>
    <name evidence="1" type="ORF">CTEN210_12502</name>
</gene>
<evidence type="ECO:0000313" key="1">
    <source>
        <dbReference type="EMBL" id="GFH56026.1"/>
    </source>
</evidence>
<protein>
    <submittedName>
        <fullName evidence="1">Uncharacterized protein</fullName>
    </submittedName>
</protein>
<accession>A0AAD3HAB1</accession>
<reference evidence="1 2" key="1">
    <citation type="journal article" date="2021" name="Sci. Rep.">
        <title>The genome of the diatom Chaetoceros tenuissimus carries an ancient integrated fragment of an extant virus.</title>
        <authorList>
            <person name="Hongo Y."/>
            <person name="Kimura K."/>
            <person name="Takaki Y."/>
            <person name="Yoshida Y."/>
            <person name="Baba S."/>
            <person name="Kobayashi G."/>
            <person name="Nagasaki K."/>
            <person name="Hano T."/>
            <person name="Tomaru Y."/>
        </authorList>
    </citation>
    <scope>NUCLEOTIDE SEQUENCE [LARGE SCALE GENOMIC DNA]</scope>
    <source>
        <strain evidence="1 2">NIES-3715</strain>
    </source>
</reference>
<sequence length="415" mass="48037">MATEEYLEKLVNAIPCNDGVPKVEDLRAHVIKLVKSGNGPPAIVDPSAPKIDVLIIGDENCSNYFRFFSMNYFIIRRSDRTNNASMIDFNDFLTGMGMDISTSELHYVWRNNTLKVNIHVGQANIDRALYDIGIQMLLRYMQEGLIDRVFSPFYRDENNTLFSISQVPDRLPMVRNAEITAEKYEELVWQRFEHEKGQLNMCDFENQREYHKEVVNLYSNAKKRITLLTLKSKLLENANRMVSRKIVVSRQKADGYGDCPFLSLPAEIHTNILQFLQCRLNGVCLLLKLSNSLDFGDLLRFRVVSKSCNKIFCDAFHSSIVKKPSHFAEYLRDDSSTANEDHSGIDEGSEEKQVRFHYFDDLFEGISPREVVKTFNELLSDEERDTFDRKEIEISREELKGEMKCICRASYNAFF</sequence>
<comment type="caution">
    <text evidence="1">The sequence shown here is derived from an EMBL/GenBank/DDBJ whole genome shotgun (WGS) entry which is preliminary data.</text>
</comment>
<keyword evidence="2" id="KW-1185">Reference proteome</keyword>
<dbReference type="EMBL" id="BLLK01000051">
    <property type="protein sequence ID" value="GFH56026.1"/>
    <property type="molecule type" value="Genomic_DNA"/>
</dbReference>
<evidence type="ECO:0000313" key="2">
    <source>
        <dbReference type="Proteomes" id="UP001054902"/>
    </source>
</evidence>
<dbReference type="AlphaFoldDB" id="A0AAD3HAB1"/>
<proteinExistence type="predicted"/>
<name>A0AAD3HAB1_9STRA</name>
<dbReference type="Proteomes" id="UP001054902">
    <property type="component" value="Unassembled WGS sequence"/>
</dbReference>